<comment type="caution">
    <text evidence="1">The sequence shown here is derived from an EMBL/GenBank/DDBJ whole genome shotgun (WGS) entry which is preliminary data.</text>
</comment>
<dbReference type="Proteomes" id="UP001057279">
    <property type="component" value="Linkage Group LG23"/>
</dbReference>
<gene>
    <name evidence="1" type="ORF">MJG53_017747</name>
</gene>
<protein>
    <submittedName>
        <fullName evidence="1">Uncharacterized protein</fullName>
    </submittedName>
</protein>
<organism evidence="1 2">
    <name type="scientific">Ovis ammon polii x Ovis aries</name>
    <dbReference type="NCBI Taxonomy" id="2918886"/>
    <lineage>
        <taxon>Eukaryota</taxon>
        <taxon>Metazoa</taxon>
        <taxon>Chordata</taxon>
        <taxon>Craniata</taxon>
        <taxon>Vertebrata</taxon>
        <taxon>Euteleostomi</taxon>
        <taxon>Mammalia</taxon>
        <taxon>Eutheria</taxon>
        <taxon>Laurasiatheria</taxon>
        <taxon>Artiodactyla</taxon>
        <taxon>Ruminantia</taxon>
        <taxon>Pecora</taxon>
        <taxon>Bovidae</taxon>
        <taxon>Caprinae</taxon>
        <taxon>Ovis</taxon>
    </lineage>
</organism>
<evidence type="ECO:0000313" key="2">
    <source>
        <dbReference type="Proteomes" id="UP001057279"/>
    </source>
</evidence>
<dbReference type="EMBL" id="CM043048">
    <property type="protein sequence ID" value="KAI4559221.1"/>
    <property type="molecule type" value="Genomic_DNA"/>
</dbReference>
<name>A0ACB9U5C5_9CETA</name>
<evidence type="ECO:0000313" key="1">
    <source>
        <dbReference type="EMBL" id="KAI4559221.1"/>
    </source>
</evidence>
<reference evidence="1" key="1">
    <citation type="submission" date="2022-03" db="EMBL/GenBank/DDBJ databases">
        <title>Genomic analyses of argali, domestic sheep and their hybrids provide insights into chromosomal evolution, heterosis and genetic basis of agronomic traits.</title>
        <authorList>
            <person name="Li M."/>
        </authorList>
    </citation>
    <scope>NUCLEOTIDE SEQUENCE</scope>
    <source>
        <strain evidence="1">F1 hybrid</strain>
    </source>
</reference>
<sequence>MSPSERIPGRSRRISRGGALQRKGEKKSRVVRPFQESPRCVSPFKRNLFSLHCLDVQAEDRLPQRVHVGQPCGNASWESLVGKTRGKTIDPLLHAADCVTLLLPLWRKAHSIRGLTPLGRLQKYPKIHVSTGEESSGSGPDSTQGLRPRHRRERNPERPPRNSHGDWPFLRPPERVPDVPVRNLFSLHCLVFEAEDRLPPRVHVGQPCGKASWESLVGKTQGKTIDPLIHAADCVTWLLPLWRKAERFPSVPVASQDEVLSTGKARGTPGSCHHSKSPPDVSVLSRGTCFPCTALTFKPRIDSHHVCTWDRPVGKPRGKDSRENHRSFDPRSGLRDTSATDLEESSSACPHSRRGLTPLRRLQKYPKIHVSTGEDSSVSGPDSTQGLKPRHLPERNPERPPRNSHGDWPFLRPPERVPEGPTRGSTHNTVARGTAQWEGLVGTPRGKASRERHRSLDVGDGKNDTAATALELEMRDPFPAWSRKNSGHSRRILRGEALHRKGEKNSSVVRPFPESPRCLRPFQRNLFSLHCLDFHAEDRLPPQWHLGPPCGKASWKILVGKPRGKATDLMNHAPGTRHCCYRSGGKRTCMTPSRDEDLLPWGDSRSSPKIHVSTEEESSGSAPTPHKVSGPGIEARGIPRGTRATRMRTGIA</sequence>
<accession>A0ACB9U5C5</accession>
<proteinExistence type="predicted"/>
<keyword evidence="2" id="KW-1185">Reference proteome</keyword>